<gene>
    <name evidence="2" type="ORF">P7D85_03465</name>
</gene>
<dbReference type="EMBL" id="JARPYI010000001">
    <property type="protein sequence ID" value="MDT2598816.1"/>
    <property type="molecule type" value="Genomic_DNA"/>
</dbReference>
<reference evidence="2 3" key="1">
    <citation type="submission" date="2023-03" db="EMBL/GenBank/DDBJ databases">
        <authorList>
            <person name="Shen W."/>
            <person name="Cai J."/>
        </authorList>
    </citation>
    <scope>NUCLEOTIDE SEQUENCE [LARGE SCALE GENOMIC DNA]</scope>
    <source>
        <strain evidence="2 3">D6-4</strain>
    </source>
</reference>
<accession>A0ABU3EXZ3</accession>
<dbReference type="InterPro" id="IPR043708">
    <property type="entry name" value="DUF5648"/>
</dbReference>
<keyword evidence="3" id="KW-1185">Reference proteome</keyword>
<sequence>MKKVSIVVGLFFSCLLLFGFSLEASASVGIYRLYNPNSGEHFYTASLPEARHLRSVGWREEQIGWFAPNFYTGAPVYRMYNPNAGDHHYTMNSYEVDHLEKVGWRYEGEAFVSAFSNQQRVPIYRLYNPNAKTGAHHYTPDSNERDHLVRVGWRSEGIGFYAETAE</sequence>
<organism evidence="2 3">
    <name type="scientific">Enterococcus hulanensis</name>
    <dbReference type="NCBI Taxonomy" id="2559929"/>
    <lineage>
        <taxon>Bacteria</taxon>
        <taxon>Bacillati</taxon>
        <taxon>Bacillota</taxon>
        <taxon>Bacilli</taxon>
        <taxon>Lactobacillales</taxon>
        <taxon>Enterococcaceae</taxon>
        <taxon>Enterococcus</taxon>
    </lineage>
</organism>
<proteinExistence type="predicted"/>
<evidence type="ECO:0000313" key="3">
    <source>
        <dbReference type="Proteomes" id="UP001252875"/>
    </source>
</evidence>
<dbReference type="RefSeq" id="WP_221675654.1">
    <property type="nucleotide sequence ID" value="NZ_JARPYF010000001.1"/>
</dbReference>
<evidence type="ECO:0000313" key="2">
    <source>
        <dbReference type="EMBL" id="MDT2598816.1"/>
    </source>
</evidence>
<name>A0ABU3EXZ3_9ENTE</name>
<dbReference type="Pfam" id="PF18885">
    <property type="entry name" value="DUF5648"/>
    <property type="match status" value="1"/>
</dbReference>
<evidence type="ECO:0000259" key="1">
    <source>
        <dbReference type="Pfam" id="PF18885"/>
    </source>
</evidence>
<feature type="domain" description="DUF5648" evidence="1">
    <location>
        <begin position="30"/>
        <end position="162"/>
    </location>
</feature>
<protein>
    <recommendedName>
        <fullName evidence="1">DUF5648 domain-containing protein</fullName>
    </recommendedName>
</protein>
<comment type="caution">
    <text evidence="2">The sequence shown here is derived from an EMBL/GenBank/DDBJ whole genome shotgun (WGS) entry which is preliminary data.</text>
</comment>
<dbReference type="Proteomes" id="UP001252875">
    <property type="component" value="Unassembled WGS sequence"/>
</dbReference>